<evidence type="ECO:0000256" key="4">
    <source>
        <dbReference type="ARBA" id="ARBA00011738"/>
    </source>
</evidence>
<organism evidence="20 22">
    <name type="scientific">Finegoldia magna</name>
    <name type="common">Peptostreptococcus magnus</name>
    <dbReference type="NCBI Taxonomy" id="1260"/>
    <lineage>
        <taxon>Bacteria</taxon>
        <taxon>Bacillati</taxon>
        <taxon>Bacillota</taxon>
        <taxon>Tissierellia</taxon>
        <taxon>Tissierellales</taxon>
        <taxon>Peptoniphilaceae</taxon>
        <taxon>Finegoldia</taxon>
    </lineage>
</organism>
<dbReference type="FunFam" id="3.30.160.20:FF:000003">
    <property type="entry name" value="Ribonuclease 3"/>
    <property type="match status" value="1"/>
</dbReference>
<dbReference type="PROSITE" id="PS00517">
    <property type="entry name" value="RNASE_3_1"/>
    <property type="match status" value="1"/>
</dbReference>
<evidence type="ECO:0000256" key="16">
    <source>
        <dbReference type="HAMAP-Rule" id="MF_00104"/>
    </source>
</evidence>
<evidence type="ECO:0000256" key="3">
    <source>
        <dbReference type="ARBA" id="ARBA00010183"/>
    </source>
</evidence>
<evidence type="ECO:0000259" key="17">
    <source>
        <dbReference type="PROSITE" id="PS50137"/>
    </source>
</evidence>
<reference evidence="20 22" key="3">
    <citation type="submission" date="2020-05" db="EMBL/GenBank/DDBJ databases">
        <title>FDA dAtabase for Regulatory Grade micrObial Sequences (FDA-ARGOS): Supporting development and validation of Infectious Disease Dx tests.</title>
        <authorList>
            <person name="Pederson C."/>
            <person name="Tallon L."/>
            <person name="Sadzewicz L."/>
            <person name="Zhao X."/>
            <person name="Vavikolanu K."/>
            <person name="Mehta A."/>
            <person name="Aluvathingal J."/>
            <person name="Nadendla S."/>
            <person name="Myers T."/>
            <person name="Yan Y."/>
            <person name="Sichtig H."/>
        </authorList>
    </citation>
    <scope>NUCLEOTIDE SEQUENCE [LARGE SCALE GENOMIC DNA]</scope>
    <source>
        <strain evidence="20 22">FDAARGOS_764</strain>
    </source>
</reference>
<keyword evidence="14 16" id="KW-0694">RNA-binding</keyword>
<evidence type="ECO:0000256" key="2">
    <source>
        <dbReference type="ARBA" id="ARBA00004496"/>
    </source>
</evidence>
<evidence type="ECO:0000256" key="10">
    <source>
        <dbReference type="ARBA" id="ARBA00022723"/>
    </source>
</evidence>
<dbReference type="InterPro" id="IPR000999">
    <property type="entry name" value="RNase_III_dom"/>
</dbReference>
<dbReference type="GO" id="GO:0042802">
    <property type="term" value="F:identical protein binding"/>
    <property type="evidence" value="ECO:0007669"/>
    <property type="project" value="UniProtKB-ARBA"/>
</dbReference>
<dbReference type="NCBIfam" id="TIGR02191">
    <property type="entry name" value="RNaseIII"/>
    <property type="match status" value="1"/>
</dbReference>
<dbReference type="Pfam" id="PF14622">
    <property type="entry name" value="Ribonucleas_3_3"/>
    <property type="match status" value="1"/>
</dbReference>
<evidence type="ECO:0000256" key="11">
    <source>
        <dbReference type="ARBA" id="ARBA00022759"/>
    </source>
</evidence>
<dbReference type="GO" id="GO:0006364">
    <property type="term" value="P:rRNA processing"/>
    <property type="evidence" value="ECO:0007669"/>
    <property type="project" value="UniProtKB-UniRule"/>
</dbReference>
<dbReference type="FunFam" id="1.10.1520.10:FF:000001">
    <property type="entry name" value="Ribonuclease 3"/>
    <property type="match status" value="1"/>
</dbReference>
<dbReference type="HAMAP" id="MF_00104">
    <property type="entry name" value="RNase_III"/>
    <property type="match status" value="1"/>
</dbReference>
<keyword evidence="11 16" id="KW-0255">Endonuclease</keyword>
<evidence type="ECO:0000256" key="7">
    <source>
        <dbReference type="ARBA" id="ARBA00022664"/>
    </source>
</evidence>
<gene>
    <name evidence="16 20" type="primary">rnc</name>
    <name evidence="19" type="ORF">B9N56_04135</name>
    <name evidence="20" type="ORF">FOC70_06810</name>
</gene>
<comment type="subunit">
    <text evidence="4 16">Homodimer.</text>
</comment>
<dbReference type="GO" id="GO:0005737">
    <property type="term" value="C:cytoplasm"/>
    <property type="evidence" value="ECO:0007669"/>
    <property type="project" value="UniProtKB-SubCell"/>
</dbReference>
<comment type="cofactor">
    <cofactor evidence="16">
        <name>Mg(2+)</name>
        <dbReference type="ChEBI" id="CHEBI:18420"/>
    </cofactor>
</comment>
<dbReference type="SUPFAM" id="SSF54768">
    <property type="entry name" value="dsRNA-binding domain-like"/>
    <property type="match status" value="1"/>
</dbReference>
<dbReference type="InterPro" id="IPR014720">
    <property type="entry name" value="dsRBD_dom"/>
</dbReference>
<dbReference type="SUPFAM" id="SSF69065">
    <property type="entry name" value="RNase III domain-like"/>
    <property type="match status" value="1"/>
</dbReference>
<dbReference type="RefSeq" id="WP_002837934.1">
    <property type="nucleotide sequence ID" value="NZ_CABKMR010000001.1"/>
</dbReference>
<keyword evidence="13 16" id="KW-0460">Magnesium</keyword>
<feature type="domain" description="RNase III" evidence="18">
    <location>
        <begin position="9"/>
        <end position="138"/>
    </location>
</feature>
<evidence type="ECO:0000313" key="21">
    <source>
        <dbReference type="Proteomes" id="UP000215361"/>
    </source>
</evidence>
<keyword evidence="10 16" id="KW-0479">Metal-binding</keyword>
<dbReference type="EC" id="3.1.26.3" evidence="16"/>
<dbReference type="InterPro" id="IPR036389">
    <property type="entry name" value="RNase_III_sf"/>
</dbReference>
<dbReference type="GO" id="GO:0006397">
    <property type="term" value="P:mRNA processing"/>
    <property type="evidence" value="ECO:0007669"/>
    <property type="project" value="UniProtKB-UniRule"/>
</dbReference>
<dbReference type="OMA" id="LTHKSCK"/>
<dbReference type="Proteomes" id="UP000215361">
    <property type="component" value="Unassembled WGS sequence"/>
</dbReference>
<reference evidence="21" key="2">
    <citation type="submission" date="2017-04" db="EMBL/GenBank/DDBJ databases">
        <title>Finegoldia magna isolated from orthopedic joint implant-associated infections.</title>
        <authorList>
            <person name="Bjorklund S."/>
            <person name="Bruggemann H."/>
            <person name="Jensen A."/>
            <person name="Hellmark B."/>
            <person name="Soderquist B."/>
        </authorList>
    </citation>
    <scope>NUCLEOTIDE SEQUENCE [LARGE SCALE GENOMIC DNA]</scope>
    <source>
        <strain evidence="21">08T492</strain>
    </source>
</reference>
<evidence type="ECO:0000256" key="14">
    <source>
        <dbReference type="ARBA" id="ARBA00022884"/>
    </source>
</evidence>
<keyword evidence="6 16" id="KW-0698">rRNA processing</keyword>
<feature type="active site" evidence="16">
    <location>
        <position position="55"/>
    </location>
</feature>
<dbReference type="Gene3D" id="1.10.1520.10">
    <property type="entry name" value="Ribonuclease III domain"/>
    <property type="match status" value="1"/>
</dbReference>
<keyword evidence="16" id="KW-0699">rRNA-binding</keyword>
<feature type="binding site" evidence="16">
    <location>
        <position position="51"/>
    </location>
    <ligand>
        <name>Mg(2+)</name>
        <dbReference type="ChEBI" id="CHEBI:18420"/>
    </ligand>
</feature>
<keyword evidence="12 16" id="KW-0378">Hydrolase</keyword>
<dbReference type="PROSITE" id="PS50142">
    <property type="entry name" value="RNASE_3_2"/>
    <property type="match status" value="1"/>
</dbReference>
<feature type="binding site" evidence="16">
    <location>
        <position position="127"/>
    </location>
    <ligand>
        <name>Mg(2+)</name>
        <dbReference type="ChEBI" id="CHEBI:18420"/>
    </ligand>
</feature>
<dbReference type="EMBL" id="CP054000">
    <property type="protein sequence ID" value="QKH80071.1"/>
    <property type="molecule type" value="Genomic_DNA"/>
</dbReference>
<keyword evidence="8 16" id="KW-0819">tRNA processing</keyword>
<dbReference type="PROSITE" id="PS50137">
    <property type="entry name" value="DS_RBD"/>
    <property type="match status" value="1"/>
</dbReference>
<dbReference type="SMART" id="SM00358">
    <property type="entry name" value="DSRM"/>
    <property type="match status" value="1"/>
</dbReference>
<dbReference type="Pfam" id="PF00035">
    <property type="entry name" value="dsrm"/>
    <property type="match status" value="1"/>
</dbReference>
<sequence length="238" mass="27195">MDKARIEKLHELEEKLDYRFTDINLLNLAFFHSSYGNENKAYKNISNERLEFLGDSVLDLVVSDFLYNSKSSLKEGAMTKIRSQMVCEKSFSNMAKYLELGKYLMMGHGEFISGGSEKPSVLADTFEAVFGAIYLDSGYESAFKIVENKFKSLFIAEIETKSSFIDYKTMLQENNQKKSRDKLKYKIVKEEGPDHDKKFYVDVYEGNLVIGSGFGSSKKHAEQDAARNALIKLRVIDE</sequence>
<keyword evidence="9 16" id="KW-0540">Nuclease</keyword>
<dbReference type="EMBL" id="NDYI01000011">
    <property type="protein sequence ID" value="OXZ38203.1"/>
    <property type="molecule type" value="Genomic_DNA"/>
</dbReference>
<dbReference type="PANTHER" id="PTHR14950">
    <property type="entry name" value="DICER-RELATED"/>
    <property type="match status" value="1"/>
</dbReference>
<evidence type="ECO:0000259" key="18">
    <source>
        <dbReference type="PROSITE" id="PS50142"/>
    </source>
</evidence>
<comment type="subcellular location">
    <subcellularLocation>
        <location evidence="2 16">Cytoplasm</location>
    </subcellularLocation>
</comment>
<comment type="catalytic activity">
    <reaction evidence="1 16">
        <text>Endonucleolytic cleavage to 5'-phosphomonoester.</text>
        <dbReference type="EC" id="3.1.26.3"/>
    </reaction>
</comment>
<feature type="binding site" evidence="16">
    <location>
        <position position="124"/>
    </location>
    <ligand>
        <name>Mg(2+)</name>
        <dbReference type="ChEBI" id="CHEBI:18420"/>
    </ligand>
</feature>
<keyword evidence="5 16" id="KW-0963">Cytoplasm</keyword>
<protein>
    <recommendedName>
        <fullName evidence="16">Ribonuclease 3</fullName>
        <ecNumber evidence="16">3.1.26.3</ecNumber>
    </recommendedName>
    <alternativeName>
        <fullName evidence="16">Ribonuclease III</fullName>
        <shortName evidence="16">RNase III</shortName>
    </alternativeName>
</protein>
<keyword evidence="7 16" id="KW-0507">mRNA processing</keyword>
<evidence type="ECO:0000256" key="6">
    <source>
        <dbReference type="ARBA" id="ARBA00022552"/>
    </source>
</evidence>
<feature type="domain" description="DRBM" evidence="17">
    <location>
        <begin position="166"/>
        <end position="235"/>
    </location>
</feature>
<dbReference type="PANTHER" id="PTHR14950:SF37">
    <property type="entry name" value="ENDORIBONUCLEASE DICER"/>
    <property type="match status" value="1"/>
</dbReference>
<proteinExistence type="inferred from homology"/>
<evidence type="ECO:0000256" key="5">
    <source>
        <dbReference type="ARBA" id="ARBA00022490"/>
    </source>
</evidence>
<evidence type="ECO:0000313" key="20">
    <source>
        <dbReference type="EMBL" id="QKH80071.1"/>
    </source>
</evidence>
<evidence type="ECO:0000313" key="19">
    <source>
        <dbReference type="EMBL" id="OXZ38203.1"/>
    </source>
</evidence>
<evidence type="ECO:0000256" key="9">
    <source>
        <dbReference type="ARBA" id="ARBA00022722"/>
    </source>
</evidence>
<name>A0A133MYI4_FINMA</name>
<dbReference type="CDD" id="cd10845">
    <property type="entry name" value="DSRM_RNAse_III_family"/>
    <property type="match status" value="1"/>
</dbReference>
<dbReference type="SMART" id="SM00535">
    <property type="entry name" value="RIBOc"/>
    <property type="match status" value="1"/>
</dbReference>
<comment type="similarity">
    <text evidence="3">Belongs to the ribonuclease III family.</text>
</comment>
<accession>A0A133MYI4</accession>
<dbReference type="GO" id="GO:0046872">
    <property type="term" value="F:metal ion binding"/>
    <property type="evidence" value="ECO:0007669"/>
    <property type="project" value="UniProtKB-KW"/>
</dbReference>
<dbReference type="GO" id="GO:0008033">
    <property type="term" value="P:tRNA processing"/>
    <property type="evidence" value="ECO:0007669"/>
    <property type="project" value="UniProtKB-KW"/>
</dbReference>
<evidence type="ECO:0000256" key="8">
    <source>
        <dbReference type="ARBA" id="ARBA00022694"/>
    </source>
</evidence>
<dbReference type="AlphaFoldDB" id="A0A133MYI4"/>
<evidence type="ECO:0000256" key="1">
    <source>
        <dbReference type="ARBA" id="ARBA00000109"/>
    </source>
</evidence>
<evidence type="ECO:0000313" key="22">
    <source>
        <dbReference type="Proteomes" id="UP000502899"/>
    </source>
</evidence>
<evidence type="ECO:0000256" key="15">
    <source>
        <dbReference type="ARBA" id="ARBA00049596"/>
    </source>
</evidence>
<reference evidence="19" key="1">
    <citation type="journal article" date="2017" name="J. Clin. Microbiol.">
        <title>Finegoldia magna Isolated from Orthopedic Joint Implant-Associated Infections.</title>
        <authorList>
            <person name="Soderquist B."/>
            <person name="Bjorklund S."/>
            <person name="Hellmark B."/>
            <person name="Jensen A."/>
            <person name="Bruggemann H."/>
        </authorList>
    </citation>
    <scope>NUCLEOTIDE SEQUENCE</scope>
    <source>
        <strain evidence="19">08T492</strain>
    </source>
</reference>
<evidence type="ECO:0000256" key="12">
    <source>
        <dbReference type="ARBA" id="ARBA00022801"/>
    </source>
</evidence>
<evidence type="ECO:0000256" key="13">
    <source>
        <dbReference type="ARBA" id="ARBA00022842"/>
    </source>
</evidence>
<comment type="function">
    <text evidence="15 16">Digests double-stranded RNA. Involved in the processing of primary rRNA transcript to yield the immediate precursors to the large and small rRNAs (23S and 16S). Processes some mRNAs, and tRNAs when they are encoded in the rRNA operon. Processes pre-crRNA and tracrRNA of type II CRISPR loci if present in the organism.</text>
</comment>
<dbReference type="CDD" id="cd00593">
    <property type="entry name" value="RIBOc"/>
    <property type="match status" value="1"/>
</dbReference>
<dbReference type="Gene3D" id="3.30.160.20">
    <property type="match status" value="1"/>
</dbReference>
<dbReference type="GO" id="GO:0019843">
    <property type="term" value="F:rRNA binding"/>
    <property type="evidence" value="ECO:0007669"/>
    <property type="project" value="UniProtKB-KW"/>
</dbReference>
<feature type="active site" evidence="16">
    <location>
        <position position="127"/>
    </location>
</feature>
<dbReference type="InterPro" id="IPR011907">
    <property type="entry name" value="RNase_III"/>
</dbReference>
<dbReference type="Proteomes" id="UP000502899">
    <property type="component" value="Chromosome"/>
</dbReference>
<dbReference type="GO" id="GO:0004525">
    <property type="term" value="F:ribonuclease III activity"/>
    <property type="evidence" value="ECO:0007669"/>
    <property type="project" value="UniProtKB-UniRule"/>
</dbReference>